<dbReference type="InterPro" id="IPR005135">
    <property type="entry name" value="Endo/exonuclease/phosphatase"/>
</dbReference>
<dbReference type="GO" id="GO:0005634">
    <property type="term" value="C:nucleus"/>
    <property type="evidence" value="ECO:0007669"/>
    <property type="project" value="TreeGrafter"/>
</dbReference>
<protein>
    <recommendedName>
        <fullName evidence="5">Deoxyribonuclease</fullName>
    </recommendedName>
</protein>
<feature type="active site" evidence="6">
    <location>
        <position position="145"/>
    </location>
</feature>
<accession>A0A6J2WQF9</accession>
<dbReference type="PANTHER" id="PTHR11371">
    <property type="entry name" value="DEOXYRIBONUCLEASE"/>
    <property type="match status" value="1"/>
</dbReference>
<keyword evidence="4 5" id="KW-0378">Hydrolase</keyword>
<gene>
    <name evidence="11" type="primary">LOC115826247</name>
</gene>
<dbReference type="InterPro" id="IPR036691">
    <property type="entry name" value="Endo/exonu/phosph_ase_sf"/>
</dbReference>
<dbReference type="GO" id="GO:0003677">
    <property type="term" value="F:DNA binding"/>
    <property type="evidence" value="ECO:0007669"/>
    <property type="project" value="TreeGrafter"/>
</dbReference>
<dbReference type="InterPro" id="IPR016202">
    <property type="entry name" value="DNase_I"/>
</dbReference>
<dbReference type="RefSeq" id="XP_030645847.1">
    <property type="nucleotide sequence ID" value="XM_030789987.1"/>
</dbReference>
<evidence type="ECO:0000256" key="6">
    <source>
        <dbReference type="PIRSR" id="PIRSR000988-1"/>
    </source>
</evidence>
<evidence type="ECO:0000256" key="2">
    <source>
        <dbReference type="ARBA" id="ARBA00022722"/>
    </source>
</evidence>
<sequence>MKIVVAIALFLTFVEVESSLLIGAFNIQSFGDTKASNSTLLDIITKIVHRYDIVLIQEVRDSDLNATRKLMENLNKGTTTYEYTVSEPLGPSTYKERYLFIYRAKEVSVEKSYLYGGGKFTRQPFIVMFSSTSTVVRNFVLVPQHTRPQNAVEEIDALYDVVADIRSKWKTNDTLLMGDLNAGCTYVRNSDWSKIRLFTDKSFHWLIPNTAITTVSPTTACPYDRIVSTNYMMRGVASGSAKVFDFQRHLGLSQELALAVSDHFPVEVRLK</sequence>
<dbReference type="GeneID" id="115826247"/>
<keyword evidence="10" id="KW-1185">Reference proteome</keyword>
<feature type="signal peptide" evidence="8">
    <location>
        <begin position="1"/>
        <end position="18"/>
    </location>
</feature>
<dbReference type="PANTHER" id="PTHR11371:SF29">
    <property type="entry name" value="DEOXYRIBONUCLEASE-1-LIKE 2"/>
    <property type="match status" value="1"/>
</dbReference>
<dbReference type="Gene3D" id="3.60.10.10">
    <property type="entry name" value="Endonuclease/exonuclease/phosphatase"/>
    <property type="match status" value="1"/>
</dbReference>
<evidence type="ECO:0000256" key="3">
    <source>
        <dbReference type="ARBA" id="ARBA00022759"/>
    </source>
</evidence>
<dbReference type="SMART" id="SM00476">
    <property type="entry name" value="DNaseIc"/>
    <property type="match status" value="1"/>
</dbReference>
<evidence type="ECO:0000313" key="11">
    <source>
        <dbReference type="RefSeq" id="XP_030645847.1"/>
    </source>
</evidence>
<keyword evidence="3 5" id="KW-0255">Endonuclease</keyword>
<keyword evidence="2 5" id="KW-0540">Nuclease</keyword>
<name>A0A6J2WQF9_CHACN</name>
<dbReference type="InParanoid" id="A0A6J2WQF9"/>
<feature type="domain" description="Endonuclease/exonuclease/phosphatase" evidence="9">
    <location>
        <begin position="24"/>
        <end position="263"/>
    </location>
</feature>
<dbReference type="GO" id="GO:0004530">
    <property type="term" value="F:deoxyribonuclease I activity"/>
    <property type="evidence" value="ECO:0007669"/>
    <property type="project" value="TreeGrafter"/>
</dbReference>
<evidence type="ECO:0000256" key="7">
    <source>
        <dbReference type="PIRSR" id="PIRSR000988-2"/>
    </source>
</evidence>
<evidence type="ECO:0000256" key="4">
    <source>
        <dbReference type="ARBA" id="ARBA00022801"/>
    </source>
</evidence>
<dbReference type="PRINTS" id="PR00130">
    <property type="entry name" value="DNASEI"/>
</dbReference>
<organism evidence="10 11">
    <name type="scientific">Chanos chanos</name>
    <name type="common">Milkfish</name>
    <name type="synonym">Mugil chanos</name>
    <dbReference type="NCBI Taxonomy" id="29144"/>
    <lineage>
        <taxon>Eukaryota</taxon>
        <taxon>Metazoa</taxon>
        <taxon>Chordata</taxon>
        <taxon>Craniata</taxon>
        <taxon>Vertebrata</taxon>
        <taxon>Euteleostomi</taxon>
        <taxon>Actinopterygii</taxon>
        <taxon>Neopterygii</taxon>
        <taxon>Teleostei</taxon>
        <taxon>Ostariophysi</taxon>
        <taxon>Gonorynchiformes</taxon>
        <taxon>Chanidae</taxon>
        <taxon>Chanos</taxon>
    </lineage>
</organism>
<dbReference type="GO" id="GO:0006308">
    <property type="term" value="P:DNA catabolic process"/>
    <property type="evidence" value="ECO:0007669"/>
    <property type="project" value="InterPro"/>
</dbReference>
<evidence type="ECO:0000256" key="8">
    <source>
        <dbReference type="SAM" id="SignalP"/>
    </source>
</evidence>
<dbReference type="SUPFAM" id="SSF56219">
    <property type="entry name" value="DNase I-like"/>
    <property type="match status" value="1"/>
</dbReference>
<dbReference type="CDD" id="cd10282">
    <property type="entry name" value="DNase1"/>
    <property type="match status" value="1"/>
</dbReference>
<dbReference type="Proteomes" id="UP000504632">
    <property type="component" value="Chromosome 13"/>
</dbReference>
<feature type="disulfide bond" description="Essential for enzymatic activity" evidence="7">
    <location>
        <begin position="184"/>
        <end position="221"/>
    </location>
</feature>
<dbReference type="AlphaFoldDB" id="A0A6J2WQF9"/>
<evidence type="ECO:0000256" key="1">
    <source>
        <dbReference type="ARBA" id="ARBA00007359"/>
    </source>
</evidence>
<dbReference type="PIRSF" id="PIRSF000988">
    <property type="entry name" value="DNase_I_euk"/>
    <property type="match status" value="1"/>
</dbReference>
<proteinExistence type="inferred from homology"/>
<feature type="active site" evidence="6">
    <location>
        <position position="96"/>
    </location>
</feature>
<keyword evidence="7" id="KW-1015">Disulfide bond</keyword>
<reference evidence="11" key="1">
    <citation type="submission" date="2025-08" db="UniProtKB">
        <authorList>
            <consortium name="RefSeq"/>
        </authorList>
    </citation>
    <scope>IDENTIFICATION</scope>
</reference>
<evidence type="ECO:0000256" key="5">
    <source>
        <dbReference type="PIRNR" id="PIRNR000988"/>
    </source>
</evidence>
<dbReference type="FunCoup" id="A0A6J2WQF9">
    <property type="interactions" value="674"/>
</dbReference>
<comment type="similarity">
    <text evidence="1 5">Belongs to the DNase I family.</text>
</comment>
<evidence type="ECO:0000259" key="9">
    <source>
        <dbReference type="Pfam" id="PF03372"/>
    </source>
</evidence>
<feature type="chain" id="PRO_5027081924" description="Deoxyribonuclease" evidence="8">
    <location>
        <begin position="19"/>
        <end position="271"/>
    </location>
</feature>
<evidence type="ECO:0000313" key="10">
    <source>
        <dbReference type="Proteomes" id="UP000504632"/>
    </source>
</evidence>
<dbReference type="Pfam" id="PF03372">
    <property type="entry name" value="Exo_endo_phos"/>
    <property type="match status" value="1"/>
</dbReference>
<keyword evidence="8" id="KW-0732">Signal</keyword>
<dbReference type="OrthoDB" id="10061407at2759"/>